<dbReference type="PaxDb" id="30732-ENSOMEP00000035931"/>
<dbReference type="GO" id="GO:0005102">
    <property type="term" value="F:signaling receptor binding"/>
    <property type="evidence" value="ECO:0007669"/>
    <property type="project" value="TreeGrafter"/>
</dbReference>
<dbReference type="Proteomes" id="UP000261560">
    <property type="component" value="Unplaced"/>
</dbReference>
<dbReference type="GO" id="GO:0050852">
    <property type="term" value="P:T cell receptor signaling pathway"/>
    <property type="evidence" value="ECO:0007669"/>
    <property type="project" value="TreeGrafter"/>
</dbReference>
<comment type="subcellular location">
    <subcellularLocation>
        <location evidence="1">Membrane</location>
    </subcellularLocation>
</comment>
<dbReference type="Gene3D" id="2.60.40.10">
    <property type="entry name" value="Immunoglobulins"/>
    <property type="match status" value="1"/>
</dbReference>
<keyword evidence="3" id="KW-0393">Immunoglobulin domain</keyword>
<dbReference type="GO" id="GO:0001817">
    <property type="term" value="P:regulation of cytokine production"/>
    <property type="evidence" value="ECO:0007669"/>
    <property type="project" value="TreeGrafter"/>
</dbReference>
<dbReference type="GeneTree" id="ENSGT01030000234777"/>
<dbReference type="SUPFAM" id="SSF48726">
    <property type="entry name" value="Immunoglobulin"/>
    <property type="match status" value="1"/>
</dbReference>
<reference evidence="5" key="2">
    <citation type="submission" date="2025-09" db="UniProtKB">
        <authorList>
            <consortium name="Ensembl"/>
        </authorList>
    </citation>
    <scope>IDENTIFICATION</scope>
</reference>
<dbReference type="InterPro" id="IPR007110">
    <property type="entry name" value="Ig-like_dom"/>
</dbReference>
<dbReference type="InterPro" id="IPR050504">
    <property type="entry name" value="IgSF_BTN/MOG"/>
</dbReference>
<evidence type="ECO:0000256" key="1">
    <source>
        <dbReference type="ARBA" id="ARBA00004370"/>
    </source>
</evidence>
<dbReference type="PANTHER" id="PTHR24100">
    <property type="entry name" value="BUTYROPHILIN"/>
    <property type="match status" value="1"/>
</dbReference>
<evidence type="ECO:0000313" key="6">
    <source>
        <dbReference type="Proteomes" id="UP000261560"/>
    </source>
</evidence>
<dbReference type="GO" id="GO:0009897">
    <property type="term" value="C:external side of plasma membrane"/>
    <property type="evidence" value="ECO:0007669"/>
    <property type="project" value="TreeGrafter"/>
</dbReference>
<sequence length="147" mass="17537">LCLCRRGWRTEKRQRRKEQGWRHSKFTTLFNFFTAVSGENVTLTCRDTNIHQDLASEWNRTDLQEGEYVFLFRNRGVDPDDQHESFRNRVFLKDSQMKDGDLSVVLENVKTEDSGTYQCRVLRENEHLRDMSLISTILWIMKISLVF</sequence>
<proteinExistence type="predicted"/>
<organism evidence="5 6">
    <name type="scientific">Oryzias melastigma</name>
    <name type="common">Marine medaka</name>
    <dbReference type="NCBI Taxonomy" id="30732"/>
    <lineage>
        <taxon>Eukaryota</taxon>
        <taxon>Metazoa</taxon>
        <taxon>Chordata</taxon>
        <taxon>Craniata</taxon>
        <taxon>Vertebrata</taxon>
        <taxon>Euteleostomi</taxon>
        <taxon>Actinopterygii</taxon>
        <taxon>Neopterygii</taxon>
        <taxon>Teleostei</taxon>
        <taxon>Neoteleostei</taxon>
        <taxon>Acanthomorphata</taxon>
        <taxon>Ovalentaria</taxon>
        <taxon>Atherinomorphae</taxon>
        <taxon>Beloniformes</taxon>
        <taxon>Adrianichthyidae</taxon>
        <taxon>Oryziinae</taxon>
        <taxon>Oryzias</taxon>
    </lineage>
</organism>
<dbReference type="AlphaFoldDB" id="A0A3B3E188"/>
<keyword evidence="6" id="KW-1185">Reference proteome</keyword>
<evidence type="ECO:0000259" key="4">
    <source>
        <dbReference type="PROSITE" id="PS50835"/>
    </source>
</evidence>
<dbReference type="PANTHER" id="PTHR24100:SF151">
    <property type="entry name" value="ICOS LIGAND"/>
    <property type="match status" value="1"/>
</dbReference>
<name>A0A3B3E188_ORYME</name>
<feature type="domain" description="Ig-like" evidence="4">
    <location>
        <begin position="24"/>
        <end position="135"/>
    </location>
</feature>
<evidence type="ECO:0000256" key="3">
    <source>
        <dbReference type="ARBA" id="ARBA00023319"/>
    </source>
</evidence>
<reference evidence="5" key="1">
    <citation type="submission" date="2025-08" db="UniProtKB">
        <authorList>
            <consortium name="Ensembl"/>
        </authorList>
    </citation>
    <scope>IDENTIFICATION</scope>
</reference>
<dbReference type="Ensembl" id="ENSOMET00000031260.1">
    <property type="protein sequence ID" value="ENSOMEP00000035931.1"/>
    <property type="gene ID" value="ENSOMEG00000023463.1"/>
</dbReference>
<dbReference type="InterPro" id="IPR013783">
    <property type="entry name" value="Ig-like_fold"/>
</dbReference>
<dbReference type="PROSITE" id="PS50835">
    <property type="entry name" value="IG_LIKE"/>
    <property type="match status" value="1"/>
</dbReference>
<accession>A0A3B3E188</accession>
<dbReference type="InterPro" id="IPR036179">
    <property type="entry name" value="Ig-like_dom_sf"/>
</dbReference>
<evidence type="ECO:0000256" key="2">
    <source>
        <dbReference type="ARBA" id="ARBA00023136"/>
    </source>
</evidence>
<protein>
    <recommendedName>
        <fullName evidence="4">Ig-like domain-containing protein</fullName>
    </recommendedName>
</protein>
<dbReference type="InterPro" id="IPR013106">
    <property type="entry name" value="Ig_V-set"/>
</dbReference>
<keyword evidence="2" id="KW-0472">Membrane</keyword>
<evidence type="ECO:0000313" key="5">
    <source>
        <dbReference type="Ensembl" id="ENSOMEP00000035931.1"/>
    </source>
</evidence>
<dbReference type="OMA" id="NIISVEW"/>
<dbReference type="Pfam" id="PF07686">
    <property type="entry name" value="V-set"/>
    <property type="match status" value="1"/>
</dbReference>